<protein>
    <submittedName>
        <fullName evidence="1">Uncharacterized protein</fullName>
    </submittedName>
</protein>
<reference evidence="1" key="2">
    <citation type="journal article" date="2015" name="Data Brief">
        <title>Shoot transcriptome of the giant reed, Arundo donax.</title>
        <authorList>
            <person name="Barrero R.A."/>
            <person name="Guerrero F.D."/>
            <person name="Moolhuijzen P."/>
            <person name="Goolsby J.A."/>
            <person name="Tidwell J."/>
            <person name="Bellgard S.E."/>
            <person name="Bellgard M.I."/>
        </authorList>
    </citation>
    <scope>NUCLEOTIDE SEQUENCE</scope>
    <source>
        <tissue evidence="1">Shoot tissue taken approximately 20 cm above the soil surface</tissue>
    </source>
</reference>
<proteinExistence type="predicted"/>
<dbReference type="EMBL" id="GBRH01226930">
    <property type="protein sequence ID" value="JAD70965.1"/>
    <property type="molecule type" value="Transcribed_RNA"/>
</dbReference>
<evidence type="ECO:0000313" key="1">
    <source>
        <dbReference type="EMBL" id="JAD70965.1"/>
    </source>
</evidence>
<reference evidence="1" key="1">
    <citation type="submission" date="2014-09" db="EMBL/GenBank/DDBJ databases">
        <authorList>
            <person name="Magalhaes I.L.F."/>
            <person name="Oliveira U."/>
            <person name="Santos F.R."/>
            <person name="Vidigal T.H.D.A."/>
            <person name="Brescovit A.D."/>
            <person name="Santos A.J."/>
        </authorList>
    </citation>
    <scope>NUCLEOTIDE SEQUENCE</scope>
    <source>
        <tissue evidence="1">Shoot tissue taken approximately 20 cm above the soil surface</tissue>
    </source>
</reference>
<sequence length="36" mass="4010">MHLLFSSHRAKANIIPGSKIFVPNVSKLSFALIPQF</sequence>
<name>A0A0A9CC31_ARUDO</name>
<dbReference type="AlphaFoldDB" id="A0A0A9CC31"/>
<organism evidence="1">
    <name type="scientific">Arundo donax</name>
    <name type="common">Giant reed</name>
    <name type="synonym">Donax arundinaceus</name>
    <dbReference type="NCBI Taxonomy" id="35708"/>
    <lineage>
        <taxon>Eukaryota</taxon>
        <taxon>Viridiplantae</taxon>
        <taxon>Streptophyta</taxon>
        <taxon>Embryophyta</taxon>
        <taxon>Tracheophyta</taxon>
        <taxon>Spermatophyta</taxon>
        <taxon>Magnoliopsida</taxon>
        <taxon>Liliopsida</taxon>
        <taxon>Poales</taxon>
        <taxon>Poaceae</taxon>
        <taxon>PACMAD clade</taxon>
        <taxon>Arundinoideae</taxon>
        <taxon>Arundineae</taxon>
        <taxon>Arundo</taxon>
    </lineage>
</organism>
<accession>A0A0A9CC31</accession>